<name>A0A2T4Z1G0_9HYPH</name>
<keyword evidence="2" id="KW-1185">Reference proteome</keyword>
<dbReference type="AlphaFoldDB" id="A0A2T4Z1G0"/>
<dbReference type="EMBL" id="PZZL01000006">
    <property type="protein sequence ID" value="PTM53564.1"/>
    <property type="molecule type" value="Genomic_DNA"/>
</dbReference>
<accession>A0A2T4Z1G0</accession>
<evidence type="ECO:0000313" key="2">
    <source>
        <dbReference type="Proteomes" id="UP000241808"/>
    </source>
</evidence>
<proteinExistence type="predicted"/>
<reference evidence="1 2" key="1">
    <citation type="submission" date="2018-04" db="EMBL/GenBank/DDBJ databases">
        <title>Genomic Encyclopedia of Archaeal and Bacterial Type Strains, Phase II (KMG-II): from individual species to whole genera.</title>
        <authorList>
            <person name="Goeker M."/>
        </authorList>
    </citation>
    <scope>NUCLEOTIDE SEQUENCE [LARGE SCALE GENOMIC DNA]</scope>
    <source>
        <strain evidence="1 2">DSM 25521</strain>
    </source>
</reference>
<gene>
    <name evidence="1" type="ORF">C8P69_106218</name>
</gene>
<dbReference type="RefSeq" id="WP_108178331.1">
    <property type="nucleotide sequence ID" value="NZ_PZZL01000006.1"/>
</dbReference>
<organism evidence="1 2">
    <name type="scientific">Phreatobacter oligotrophus</name>
    <dbReference type="NCBI Taxonomy" id="1122261"/>
    <lineage>
        <taxon>Bacteria</taxon>
        <taxon>Pseudomonadati</taxon>
        <taxon>Pseudomonadota</taxon>
        <taxon>Alphaproteobacteria</taxon>
        <taxon>Hyphomicrobiales</taxon>
        <taxon>Phreatobacteraceae</taxon>
        <taxon>Phreatobacter</taxon>
    </lineage>
</organism>
<protein>
    <submittedName>
        <fullName evidence="1">Uncharacterized protein</fullName>
    </submittedName>
</protein>
<evidence type="ECO:0000313" key="1">
    <source>
        <dbReference type="EMBL" id="PTM53564.1"/>
    </source>
</evidence>
<comment type="caution">
    <text evidence="1">The sequence shown here is derived from an EMBL/GenBank/DDBJ whole genome shotgun (WGS) entry which is preliminary data.</text>
</comment>
<sequence>MRFSFRKVADRIDLVLPDVDAPAGPGKVRVTASAEQGIVVTGQKPMNDDVRRIMDEVMTKYASTLKALAKP</sequence>
<dbReference type="Proteomes" id="UP000241808">
    <property type="component" value="Unassembled WGS sequence"/>
</dbReference>